<dbReference type="EMBL" id="LK033234">
    <property type="protein sequence ID" value="CDY53765.1"/>
    <property type="molecule type" value="Genomic_DNA"/>
</dbReference>
<evidence type="ECO:0000256" key="1">
    <source>
        <dbReference type="SAM" id="MobiDB-lite"/>
    </source>
</evidence>
<protein>
    <submittedName>
        <fullName evidence="2">BnaCnng25570D protein</fullName>
    </submittedName>
</protein>
<dbReference type="PaxDb" id="3708-A0A078IRS8"/>
<dbReference type="AlphaFoldDB" id="A0A078IRS8"/>
<accession>A0A078IRS8</accession>
<reference evidence="2 3" key="1">
    <citation type="journal article" date="2014" name="Science">
        <title>Plant genetics. Early allopolyploid evolution in the post-Neolithic Brassica napus oilseed genome.</title>
        <authorList>
            <person name="Chalhoub B."/>
            <person name="Denoeud F."/>
            <person name="Liu S."/>
            <person name="Parkin I.A."/>
            <person name="Tang H."/>
            <person name="Wang X."/>
            <person name="Chiquet J."/>
            <person name="Belcram H."/>
            <person name="Tong C."/>
            <person name="Samans B."/>
            <person name="Correa M."/>
            <person name="Da Silva C."/>
            <person name="Just J."/>
            <person name="Falentin C."/>
            <person name="Koh C.S."/>
            <person name="Le Clainche I."/>
            <person name="Bernard M."/>
            <person name="Bento P."/>
            <person name="Noel B."/>
            <person name="Labadie K."/>
            <person name="Alberti A."/>
            <person name="Charles M."/>
            <person name="Arnaud D."/>
            <person name="Guo H."/>
            <person name="Daviaud C."/>
            <person name="Alamery S."/>
            <person name="Jabbari K."/>
            <person name="Zhao M."/>
            <person name="Edger P.P."/>
            <person name="Chelaifa H."/>
            <person name="Tack D."/>
            <person name="Lassalle G."/>
            <person name="Mestiri I."/>
            <person name="Schnel N."/>
            <person name="Le Paslier M.C."/>
            <person name="Fan G."/>
            <person name="Renault V."/>
            <person name="Bayer P.E."/>
            <person name="Golicz A.A."/>
            <person name="Manoli S."/>
            <person name="Lee T.H."/>
            <person name="Thi V.H."/>
            <person name="Chalabi S."/>
            <person name="Hu Q."/>
            <person name="Fan C."/>
            <person name="Tollenaere R."/>
            <person name="Lu Y."/>
            <person name="Battail C."/>
            <person name="Shen J."/>
            <person name="Sidebottom C.H."/>
            <person name="Wang X."/>
            <person name="Canaguier A."/>
            <person name="Chauveau A."/>
            <person name="Berard A."/>
            <person name="Deniot G."/>
            <person name="Guan M."/>
            <person name="Liu Z."/>
            <person name="Sun F."/>
            <person name="Lim Y.P."/>
            <person name="Lyons E."/>
            <person name="Town C.D."/>
            <person name="Bancroft I."/>
            <person name="Wang X."/>
            <person name="Meng J."/>
            <person name="Ma J."/>
            <person name="Pires J.C."/>
            <person name="King G.J."/>
            <person name="Brunel D."/>
            <person name="Delourme R."/>
            <person name="Renard M."/>
            <person name="Aury J.M."/>
            <person name="Adams K.L."/>
            <person name="Batley J."/>
            <person name="Snowdon R.J."/>
            <person name="Tost J."/>
            <person name="Edwards D."/>
            <person name="Zhou Y."/>
            <person name="Hua W."/>
            <person name="Sharpe A.G."/>
            <person name="Paterson A.H."/>
            <person name="Guan C."/>
            <person name="Wincker P."/>
        </authorList>
    </citation>
    <scope>NUCLEOTIDE SEQUENCE [LARGE SCALE GENOMIC DNA]</scope>
    <source>
        <strain evidence="3">cv. Darmor-bzh</strain>
    </source>
</reference>
<sequence>MWRSQRPKRNSIISLIRNSKEGRGTMGD</sequence>
<dbReference type="Proteomes" id="UP000028999">
    <property type="component" value="Unassembled WGS sequence"/>
</dbReference>
<evidence type="ECO:0000313" key="3">
    <source>
        <dbReference type="Proteomes" id="UP000028999"/>
    </source>
</evidence>
<organism evidence="2 3">
    <name type="scientific">Brassica napus</name>
    <name type="common">Rape</name>
    <dbReference type="NCBI Taxonomy" id="3708"/>
    <lineage>
        <taxon>Eukaryota</taxon>
        <taxon>Viridiplantae</taxon>
        <taxon>Streptophyta</taxon>
        <taxon>Embryophyta</taxon>
        <taxon>Tracheophyta</taxon>
        <taxon>Spermatophyta</taxon>
        <taxon>Magnoliopsida</taxon>
        <taxon>eudicotyledons</taxon>
        <taxon>Gunneridae</taxon>
        <taxon>Pentapetalae</taxon>
        <taxon>rosids</taxon>
        <taxon>malvids</taxon>
        <taxon>Brassicales</taxon>
        <taxon>Brassicaceae</taxon>
        <taxon>Brassiceae</taxon>
        <taxon>Brassica</taxon>
    </lineage>
</organism>
<dbReference type="Gramene" id="CDY53765">
    <property type="protein sequence ID" value="CDY53765"/>
    <property type="gene ID" value="GSBRNA2T00011350001"/>
</dbReference>
<proteinExistence type="predicted"/>
<feature type="compositionally biased region" description="Basic and acidic residues" evidence="1">
    <location>
        <begin position="18"/>
        <end position="28"/>
    </location>
</feature>
<evidence type="ECO:0000313" key="2">
    <source>
        <dbReference type="EMBL" id="CDY53765.1"/>
    </source>
</evidence>
<name>A0A078IRS8_BRANA</name>
<gene>
    <name evidence="2" type="primary">BnaCnng25570D</name>
    <name evidence="2" type="ORF">GSBRNA2T00011350001</name>
</gene>
<feature type="region of interest" description="Disordered" evidence="1">
    <location>
        <begin position="1"/>
        <end position="28"/>
    </location>
</feature>
<keyword evidence="3" id="KW-1185">Reference proteome</keyword>